<dbReference type="PROSITE" id="PS00455">
    <property type="entry name" value="AMP_BINDING"/>
    <property type="match status" value="2"/>
</dbReference>
<dbReference type="SUPFAM" id="SSF47336">
    <property type="entry name" value="ACP-like"/>
    <property type="match status" value="2"/>
</dbReference>
<dbReference type="GO" id="GO:0003824">
    <property type="term" value="F:catalytic activity"/>
    <property type="evidence" value="ECO:0007669"/>
    <property type="project" value="InterPro"/>
</dbReference>
<dbReference type="GO" id="GO:0044550">
    <property type="term" value="P:secondary metabolite biosynthetic process"/>
    <property type="evidence" value="ECO:0007669"/>
    <property type="project" value="UniProtKB-ARBA"/>
</dbReference>
<dbReference type="GO" id="GO:0043041">
    <property type="term" value="P:amino acid activation for nonribosomal peptide biosynthetic process"/>
    <property type="evidence" value="ECO:0007669"/>
    <property type="project" value="TreeGrafter"/>
</dbReference>
<protein>
    <submittedName>
        <fullName evidence="6">Amino acid adenylation domain-containing protein</fullName>
    </submittedName>
</protein>
<proteinExistence type="predicted"/>
<dbReference type="PROSITE" id="PS00012">
    <property type="entry name" value="PHOSPHOPANTETHEINE"/>
    <property type="match status" value="2"/>
</dbReference>
<evidence type="ECO:0000256" key="2">
    <source>
        <dbReference type="ARBA" id="ARBA00022450"/>
    </source>
</evidence>
<dbReference type="Gene3D" id="3.40.50.980">
    <property type="match status" value="4"/>
</dbReference>
<evidence type="ECO:0000313" key="6">
    <source>
        <dbReference type="EMBL" id="SCL46037.1"/>
    </source>
</evidence>
<dbReference type="Proteomes" id="UP000198605">
    <property type="component" value="Unassembled WGS sequence"/>
</dbReference>
<dbReference type="InterPro" id="IPR000873">
    <property type="entry name" value="AMP-dep_synth/lig_dom"/>
</dbReference>
<dbReference type="Gene3D" id="3.30.559.30">
    <property type="entry name" value="Nonribosomal peptide synthetase, condensation domain"/>
    <property type="match status" value="2"/>
</dbReference>
<keyword evidence="2" id="KW-0596">Phosphopantetheine</keyword>
<dbReference type="FunFam" id="3.40.50.12780:FF:000012">
    <property type="entry name" value="Non-ribosomal peptide synthetase"/>
    <property type="match status" value="1"/>
</dbReference>
<dbReference type="InterPro" id="IPR029058">
    <property type="entry name" value="AB_hydrolase_fold"/>
</dbReference>
<feature type="domain" description="Carrier" evidence="5">
    <location>
        <begin position="958"/>
        <end position="1032"/>
    </location>
</feature>
<dbReference type="InterPro" id="IPR020806">
    <property type="entry name" value="PKS_PP-bd"/>
</dbReference>
<dbReference type="Pfam" id="PF00668">
    <property type="entry name" value="Condensation"/>
    <property type="match status" value="2"/>
</dbReference>
<dbReference type="SUPFAM" id="SSF56801">
    <property type="entry name" value="Acetyl-CoA synthetase-like"/>
    <property type="match status" value="2"/>
</dbReference>
<feature type="domain" description="Carrier" evidence="5">
    <location>
        <begin position="2036"/>
        <end position="2111"/>
    </location>
</feature>
<dbReference type="FunFam" id="1.10.1200.10:FF:000016">
    <property type="entry name" value="Non-ribosomal peptide synthase"/>
    <property type="match status" value="1"/>
</dbReference>
<dbReference type="GO" id="GO:0005737">
    <property type="term" value="C:cytoplasm"/>
    <property type="evidence" value="ECO:0007669"/>
    <property type="project" value="TreeGrafter"/>
</dbReference>
<dbReference type="EMBL" id="FMIB01000002">
    <property type="protein sequence ID" value="SCL46037.1"/>
    <property type="molecule type" value="Genomic_DNA"/>
</dbReference>
<dbReference type="GO" id="GO:0031177">
    <property type="term" value="F:phosphopantetheine binding"/>
    <property type="evidence" value="ECO:0007669"/>
    <property type="project" value="InterPro"/>
</dbReference>
<evidence type="ECO:0000313" key="7">
    <source>
        <dbReference type="Proteomes" id="UP000198605"/>
    </source>
</evidence>
<dbReference type="NCBIfam" id="TIGR01733">
    <property type="entry name" value="AA-adenyl-dom"/>
    <property type="match status" value="2"/>
</dbReference>
<dbReference type="InterPro" id="IPR036736">
    <property type="entry name" value="ACP-like_sf"/>
</dbReference>
<evidence type="ECO:0000256" key="3">
    <source>
        <dbReference type="ARBA" id="ARBA00022553"/>
    </source>
</evidence>
<dbReference type="InterPro" id="IPR006162">
    <property type="entry name" value="Ppantetheine_attach_site"/>
</dbReference>
<dbReference type="FunFam" id="2.30.38.10:FF:000001">
    <property type="entry name" value="Non-ribosomal peptide synthetase PvdI"/>
    <property type="match status" value="2"/>
</dbReference>
<organism evidence="6 7">
    <name type="scientific">Micromonospora chersina</name>
    <dbReference type="NCBI Taxonomy" id="47854"/>
    <lineage>
        <taxon>Bacteria</taxon>
        <taxon>Bacillati</taxon>
        <taxon>Actinomycetota</taxon>
        <taxon>Actinomycetes</taxon>
        <taxon>Micromonosporales</taxon>
        <taxon>Micromonosporaceae</taxon>
        <taxon>Micromonospora</taxon>
    </lineage>
</organism>
<dbReference type="GO" id="GO:0008610">
    <property type="term" value="P:lipid biosynthetic process"/>
    <property type="evidence" value="ECO:0007669"/>
    <property type="project" value="UniProtKB-ARBA"/>
</dbReference>
<evidence type="ECO:0000256" key="1">
    <source>
        <dbReference type="ARBA" id="ARBA00001957"/>
    </source>
</evidence>
<evidence type="ECO:0000256" key="4">
    <source>
        <dbReference type="SAM" id="MobiDB-lite"/>
    </source>
</evidence>
<dbReference type="Gene3D" id="3.40.50.1820">
    <property type="entry name" value="alpha/beta hydrolase"/>
    <property type="match status" value="2"/>
</dbReference>
<dbReference type="CDD" id="cd05930">
    <property type="entry name" value="A_NRPS"/>
    <property type="match status" value="2"/>
</dbReference>
<dbReference type="GO" id="GO:0072330">
    <property type="term" value="P:monocarboxylic acid biosynthetic process"/>
    <property type="evidence" value="ECO:0007669"/>
    <property type="project" value="UniProtKB-ARBA"/>
</dbReference>
<dbReference type="PANTHER" id="PTHR45527:SF1">
    <property type="entry name" value="FATTY ACID SYNTHASE"/>
    <property type="match status" value="1"/>
</dbReference>
<accession>A0A1C6TWA0</accession>
<dbReference type="PANTHER" id="PTHR45527">
    <property type="entry name" value="NONRIBOSOMAL PEPTIDE SYNTHETASE"/>
    <property type="match status" value="1"/>
</dbReference>
<reference evidence="7" key="1">
    <citation type="submission" date="2016-06" db="EMBL/GenBank/DDBJ databases">
        <authorList>
            <person name="Varghese N."/>
            <person name="Submissions Spin"/>
        </authorList>
    </citation>
    <scope>NUCLEOTIDE SEQUENCE [LARGE SCALE GENOMIC DNA]</scope>
    <source>
        <strain evidence="7">DSM 44151</strain>
    </source>
</reference>
<dbReference type="NCBIfam" id="NF003417">
    <property type="entry name" value="PRK04813.1"/>
    <property type="match status" value="2"/>
</dbReference>
<dbReference type="SUPFAM" id="SSF52777">
    <property type="entry name" value="CoA-dependent acyltransferases"/>
    <property type="match status" value="4"/>
</dbReference>
<evidence type="ECO:0000259" key="5">
    <source>
        <dbReference type="PROSITE" id="PS50075"/>
    </source>
</evidence>
<dbReference type="FunFam" id="3.30.300.30:FF:000010">
    <property type="entry name" value="Enterobactin synthetase component F"/>
    <property type="match status" value="1"/>
</dbReference>
<dbReference type="InterPro" id="IPR010071">
    <property type="entry name" value="AA_adenyl_dom"/>
</dbReference>
<keyword evidence="7" id="KW-1185">Reference proteome</keyword>
<dbReference type="CDD" id="cd19544">
    <property type="entry name" value="E-C_NRPS"/>
    <property type="match status" value="1"/>
</dbReference>
<dbReference type="Gene3D" id="2.30.38.10">
    <property type="entry name" value="Luciferase, Domain 3"/>
    <property type="match status" value="2"/>
</dbReference>
<comment type="cofactor">
    <cofactor evidence="1">
        <name>pantetheine 4'-phosphate</name>
        <dbReference type="ChEBI" id="CHEBI:47942"/>
    </cofactor>
</comment>
<dbReference type="Gene3D" id="3.30.559.10">
    <property type="entry name" value="Chloramphenicol acetyltransferase-like domain"/>
    <property type="match status" value="2"/>
</dbReference>
<dbReference type="Gene3D" id="3.30.300.30">
    <property type="match status" value="2"/>
</dbReference>
<dbReference type="Pfam" id="PF00550">
    <property type="entry name" value="PP-binding"/>
    <property type="match status" value="2"/>
</dbReference>
<dbReference type="InterPro" id="IPR025110">
    <property type="entry name" value="AMP-bd_C"/>
</dbReference>
<name>A0A1C6TWA0_9ACTN</name>
<feature type="compositionally biased region" description="Basic residues" evidence="4">
    <location>
        <begin position="217"/>
        <end position="227"/>
    </location>
</feature>
<dbReference type="Pfam" id="PF13193">
    <property type="entry name" value="AMP-binding_C"/>
    <property type="match status" value="2"/>
</dbReference>
<gene>
    <name evidence="6" type="ORF">GA0070603_0069</name>
</gene>
<feature type="region of interest" description="Disordered" evidence="4">
    <location>
        <begin position="209"/>
        <end position="229"/>
    </location>
</feature>
<dbReference type="InterPro" id="IPR009081">
    <property type="entry name" value="PP-bd_ACP"/>
</dbReference>
<dbReference type="PROSITE" id="PS50075">
    <property type="entry name" value="CARRIER"/>
    <property type="match status" value="2"/>
</dbReference>
<keyword evidence="3" id="KW-0597">Phosphoprotein</keyword>
<dbReference type="InterPro" id="IPR045851">
    <property type="entry name" value="AMP-bd_C_sf"/>
</dbReference>
<dbReference type="STRING" id="47854.GA0070603_0069"/>
<dbReference type="FunFam" id="3.40.50.980:FF:000001">
    <property type="entry name" value="Non-ribosomal peptide synthetase"/>
    <property type="match status" value="2"/>
</dbReference>
<dbReference type="InterPro" id="IPR020845">
    <property type="entry name" value="AMP-binding_CS"/>
</dbReference>
<dbReference type="InterPro" id="IPR001242">
    <property type="entry name" value="Condensation_dom"/>
</dbReference>
<dbReference type="Pfam" id="PF00501">
    <property type="entry name" value="AMP-binding"/>
    <property type="match status" value="2"/>
</dbReference>
<dbReference type="SMART" id="SM00823">
    <property type="entry name" value="PKS_PP"/>
    <property type="match status" value="2"/>
</dbReference>
<sequence>MVSGQEPRELTAAQLGVWYAQQLAPESPVFNVGEYHELHGDVDVDLLVRALRGALAEADALRLRFRVDGGTPRQHVADPVPHPVHVADLSAEPDPRAAAERWMADDLDRPADLRDGPLCGFAVFRIAPDRVLWYQRAHHLLLDGGSLAALAARVAQRYTALATGTAEGAPLPPLSVLLDADRAYRESPERDRDRRYWRDALAELPDSVTTGGEHLRRLPPRPLRHRHDLTPDTAAGLRAAARRLRTGFATLAVAAAALLQARTTGERDVVVGVPVAGRTTRRELGVPGMTSNVLPIRLRVRPAATVAEFLRETGEAVRAGLRHQRYQHGEILGDLGLVGRGSLRGLTVNVLTLDRPLRFGDTVATRTGLAGGPAHDVTVDLYERASDGTMQTLVELNPELHEPDAGAVISRRFRTALALLAGAAPTDRVGRLDLLDADERRRVVVEWNDTAADVGAESVPARFAARVAADPEAVALVCGDRRLTYRELDARANRLARLLRERGAGPERVVALCLPRGAELVTAILATWKAGAAWLPVDPDLPAERAAHLLRDSGAVVRVCAGPQPADGPAATVDVHDPALAALPTTAVGIEPLPAQVAYVIYTSGSTGLPKGVAVTHAGLANYLGWAAGAYATGGGAPLHSSLAFDLTVTSVLLPLVTGSAVVVSEEGGATGLASLIRTEPGFGLVKVVPGHLPLLAELLRPEEAARSCRTLVVGGEALPGADVRAWLDRSPESVVVNEYGPTETVVGCCVFQVAAGDPVADVVPIGRPVANTRLFVLDEALHPVPPGAVGELYIAGAQVARGYPNRPGLTASRFVACPFVAGERMYRTGDLARWTADGQLVFLGRTDDQVKIRGYRVELDEVQVAVAAHPCVAQAAVVARADAAGERQLVGYVVPADREADPRALADAVRADLADRLPHWMVPVAVVVLDALPLAPSGKVDRRALPAPDLTATAGRAPADLREEALCQVYAEVLGLPRVGPDDDFFALGGNSLLAVTLLERLRSRGLSVSMRTLFRTATPARLAAEAGPEPVPVPPNRIPAGVTALTPAMLPLVDLDEDALARLVAAVPGGAANVADIYPLAPFQEGLLLHHLTRGEHEVDVYLSSAVLRFDSRPALDGFLDAFQRVVDRHDIYRTAIVWEGLPEPVQVVLRAARLPVEETVLDPAGGDPADQLMAAGLPRLPLDRAPLLRFRVAAEPGTDRWLALWQVHHLVRDRTTTEVLFAELRAFQAGRGDDLPAPLPFRDFVARLRAGASRAEQEAHFAALLGDLTETTAPYGLVDVHGDGSGITRAHTVIDGPAAARVREVARARNLSPATVLHLAWARVLGAVSGRDDVVFGTVLFGRMQAGAGADRISGPFLNTLPVRVRLRGTVADALTALRDQLAELLVHEHAPLAVAQQASGVRGGSPLVTSVFNYRHGATVQEADVDLPGVELLTAEERTHFPLNVSVGDLDRGFAVTVDAVAPAEPARIAALLETALDGLVTALADAPDTPLPAVPVLDAEFRRRVLVEWNDTAADLGAQTVPARFAARVAADPDAIAVVSGTDRVSYRELDERANRLANHLRSTGVGPESTVGICLPRGTAALVAILATWKAGAGYLPIDPGYPAERVGFMLTDSRAAVLLGTTDLLDELPVGPVPTVDLDDPMVAATLALCPPTAPEVRLLPAQVAYVIYTSGSTGLPKGVAVTHAGLDNYIAWAAGAYRMAAGGGAPLHSSLAFDLTVTSVLLPLVTGSAVVVSEDGGATGLASLIRETAGFGLVKAVPGHLPLLAELLTAEQAARSCRTLVVGGEALPGADVRAWLDRSPDSVVVNEYGPTETVVGCCVYEVAAGDPVADVVPIGRPIANTRLYVLDDALHPVPPGVAGELYIAGAQVARGYANRRGLTASRFVACPFVAGERMYRTGDLARWTADGQLVFLGRTDDQVKIRGYRVEPDEVAQTLTGCRGVSRAAVIAREDVPGDRRLVAYVVPDDPDADRDRLAGAVGAHAAARLPDHLRPDAVVLLDTLPLTFNGKVDRAALPAPDHATGGGADRGPANAREAALCGAFAEVLAVPTVGVDDDFFSLGGHSLLATRLVSRVRALLGEELPIEELFATPTPAELAAWLAANADHAADTRPALRPMRHREASS</sequence>
<dbReference type="InterPro" id="IPR023213">
    <property type="entry name" value="CAT-like_dom_sf"/>
</dbReference>